<evidence type="ECO:0000256" key="1">
    <source>
        <dbReference type="SAM" id="MobiDB-lite"/>
    </source>
</evidence>
<evidence type="ECO:0000313" key="2">
    <source>
        <dbReference type="EnsemblPlants" id="Kaladp0026s0085.2.v1.1"/>
    </source>
</evidence>
<feature type="compositionally biased region" description="Basic and acidic residues" evidence="1">
    <location>
        <begin position="1"/>
        <end position="20"/>
    </location>
</feature>
<dbReference type="EnsemblPlants" id="Kaladp0026s0085.1.v1.1">
    <property type="protein sequence ID" value="Kaladp0026s0085.1.v1.1"/>
    <property type="gene ID" value="Kaladp0026s0085.v1.1"/>
</dbReference>
<dbReference type="EnsemblPlants" id="Kaladp0026s0085.2.v1.1">
    <property type="protein sequence ID" value="Kaladp0026s0085.2.v1.1"/>
    <property type="gene ID" value="Kaladp0026s0085.v1.1"/>
</dbReference>
<dbReference type="PANTHER" id="PTHR14386">
    <property type="entry name" value="PROTEIN FAM204A"/>
    <property type="match status" value="1"/>
</dbReference>
<feature type="compositionally biased region" description="Basic and acidic residues" evidence="1">
    <location>
        <begin position="60"/>
        <end position="70"/>
    </location>
</feature>
<feature type="region of interest" description="Disordered" evidence="1">
    <location>
        <begin position="1"/>
        <end position="36"/>
    </location>
</feature>
<feature type="region of interest" description="Disordered" evidence="1">
    <location>
        <begin position="57"/>
        <end position="76"/>
    </location>
</feature>
<accession>A0A7N0ZSP4</accession>
<protein>
    <submittedName>
        <fullName evidence="2">Uncharacterized protein</fullName>
    </submittedName>
</protein>
<sequence>MEEKKEDVEKSRGEDERREAAIASAAPLQPTFKPLGVSPRQISVFQELHKRRLLIKKQSKKYDKSQEKKGKCPLKTPASRNFLAANFRKSSVDEECVNETPLHSDNESVHHVSKKQRQKLYWGLGTKERWEMKANM</sequence>
<dbReference type="Proteomes" id="UP000594263">
    <property type="component" value="Unplaced"/>
</dbReference>
<dbReference type="PANTHER" id="PTHR14386:SF2">
    <property type="entry name" value="PROTEIN FAM204A"/>
    <property type="match status" value="1"/>
</dbReference>
<dbReference type="Gramene" id="Kaladp0026s0085.1.v1.1">
    <property type="protein sequence ID" value="Kaladp0026s0085.1.v1.1"/>
    <property type="gene ID" value="Kaladp0026s0085.v1.1"/>
</dbReference>
<dbReference type="AlphaFoldDB" id="A0A7N0ZSP4"/>
<evidence type="ECO:0000313" key="3">
    <source>
        <dbReference type="Proteomes" id="UP000594263"/>
    </source>
</evidence>
<dbReference type="InterPro" id="IPR037690">
    <property type="entry name" value="FAM204A"/>
</dbReference>
<dbReference type="Gramene" id="Kaladp0026s0085.2.v1.1">
    <property type="protein sequence ID" value="Kaladp0026s0085.2.v1.1"/>
    <property type="gene ID" value="Kaladp0026s0085.v1.1"/>
</dbReference>
<reference evidence="2" key="1">
    <citation type="submission" date="2021-01" db="UniProtKB">
        <authorList>
            <consortium name="EnsemblPlants"/>
        </authorList>
    </citation>
    <scope>IDENTIFICATION</scope>
</reference>
<organism evidence="2 3">
    <name type="scientific">Kalanchoe fedtschenkoi</name>
    <name type="common">Lavender scallops</name>
    <name type="synonym">South American air plant</name>
    <dbReference type="NCBI Taxonomy" id="63787"/>
    <lineage>
        <taxon>Eukaryota</taxon>
        <taxon>Viridiplantae</taxon>
        <taxon>Streptophyta</taxon>
        <taxon>Embryophyta</taxon>
        <taxon>Tracheophyta</taxon>
        <taxon>Spermatophyta</taxon>
        <taxon>Magnoliopsida</taxon>
        <taxon>eudicotyledons</taxon>
        <taxon>Gunneridae</taxon>
        <taxon>Pentapetalae</taxon>
        <taxon>Saxifragales</taxon>
        <taxon>Crassulaceae</taxon>
        <taxon>Kalanchoe</taxon>
    </lineage>
</organism>
<keyword evidence="3" id="KW-1185">Reference proteome</keyword>
<dbReference type="OMA" id="WGLDIKE"/>
<name>A0A7N0ZSP4_KALFE</name>
<proteinExistence type="predicted"/>